<feature type="region of interest" description="Disordered" evidence="1">
    <location>
        <begin position="170"/>
        <end position="203"/>
    </location>
</feature>
<organism evidence="2 3">
    <name type="scientific">Fomitopsis schrenkii</name>
    <name type="common">Brown rot fungus</name>
    <dbReference type="NCBI Taxonomy" id="2126942"/>
    <lineage>
        <taxon>Eukaryota</taxon>
        <taxon>Fungi</taxon>
        <taxon>Dikarya</taxon>
        <taxon>Basidiomycota</taxon>
        <taxon>Agaricomycotina</taxon>
        <taxon>Agaricomycetes</taxon>
        <taxon>Polyporales</taxon>
        <taxon>Fomitopsis</taxon>
    </lineage>
</organism>
<dbReference type="HOGENOM" id="CLU_589400_0_0_1"/>
<evidence type="ECO:0000313" key="3">
    <source>
        <dbReference type="Proteomes" id="UP000015241"/>
    </source>
</evidence>
<dbReference type="AlphaFoldDB" id="S8FXW6"/>
<dbReference type="Proteomes" id="UP000015241">
    <property type="component" value="Unassembled WGS sequence"/>
</dbReference>
<keyword evidence="3" id="KW-1185">Reference proteome</keyword>
<dbReference type="InParanoid" id="S8FXW6"/>
<dbReference type="OrthoDB" id="3265156at2759"/>
<dbReference type="eggNOG" id="ENOG502SUE2">
    <property type="taxonomic scope" value="Eukaryota"/>
</dbReference>
<feature type="compositionally biased region" description="Low complexity" evidence="1">
    <location>
        <begin position="180"/>
        <end position="198"/>
    </location>
</feature>
<gene>
    <name evidence="2" type="ORF">FOMPIDRAFT_1058999</name>
</gene>
<feature type="region of interest" description="Disordered" evidence="1">
    <location>
        <begin position="86"/>
        <end position="149"/>
    </location>
</feature>
<reference evidence="2 3" key="1">
    <citation type="journal article" date="2012" name="Science">
        <title>The Paleozoic origin of enzymatic lignin decomposition reconstructed from 31 fungal genomes.</title>
        <authorList>
            <person name="Floudas D."/>
            <person name="Binder M."/>
            <person name="Riley R."/>
            <person name="Barry K."/>
            <person name="Blanchette R.A."/>
            <person name="Henrissat B."/>
            <person name="Martinez A.T."/>
            <person name="Otillar R."/>
            <person name="Spatafora J.W."/>
            <person name="Yadav J.S."/>
            <person name="Aerts A."/>
            <person name="Benoit I."/>
            <person name="Boyd A."/>
            <person name="Carlson A."/>
            <person name="Copeland A."/>
            <person name="Coutinho P.M."/>
            <person name="de Vries R.P."/>
            <person name="Ferreira P."/>
            <person name="Findley K."/>
            <person name="Foster B."/>
            <person name="Gaskell J."/>
            <person name="Glotzer D."/>
            <person name="Gorecki P."/>
            <person name="Heitman J."/>
            <person name="Hesse C."/>
            <person name="Hori C."/>
            <person name="Igarashi K."/>
            <person name="Jurgens J.A."/>
            <person name="Kallen N."/>
            <person name="Kersten P."/>
            <person name="Kohler A."/>
            <person name="Kuees U."/>
            <person name="Kumar T.K.A."/>
            <person name="Kuo A."/>
            <person name="LaButti K."/>
            <person name="Larrondo L.F."/>
            <person name="Lindquist E."/>
            <person name="Ling A."/>
            <person name="Lombard V."/>
            <person name="Lucas S."/>
            <person name="Lundell T."/>
            <person name="Martin R."/>
            <person name="McLaughlin D.J."/>
            <person name="Morgenstern I."/>
            <person name="Morin E."/>
            <person name="Murat C."/>
            <person name="Nagy L.G."/>
            <person name="Nolan M."/>
            <person name="Ohm R.A."/>
            <person name="Patyshakuliyeva A."/>
            <person name="Rokas A."/>
            <person name="Ruiz-Duenas F.J."/>
            <person name="Sabat G."/>
            <person name="Salamov A."/>
            <person name="Samejima M."/>
            <person name="Schmutz J."/>
            <person name="Slot J.C."/>
            <person name="St John F."/>
            <person name="Stenlid J."/>
            <person name="Sun H."/>
            <person name="Sun S."/>
            <person name="Syed K."/>
            <person name="Tsang A."/>
            <person name="Wiebenga A."/>
            <person name="Young D."/>
            <person name="Pisabarro A."/>
            <person name="Eastwood D.C."/>
            <person name="Martin F."/>
            <person name="Cullen D."/>
            <person name="Grigoriev I.V."/>
            <person name="Hibbett D.S."/>
        </authorList>
    </citation>
    <scope>NUCLEOTIDE SEQUENCE</scope>
    <source>
        <strain evidence="3">FP-58527</strain>
    </source>
</reference>
<name>S8FXW6_FOMSC</name>
<dbReference type="InterPro" id="IPR032710">
    <property type="entry name" value="NTF2-like_dom_sf"/>
</dbReference>
<evidence type="ECO:0000256" key="1">
    <source>
        <dbReference type="SAM" id="MobiDB-lite"/>
    </source>
</evidence>
<dbReference type="SUPFAM" id="SSF54427">
    <property type="entry name" value="NTF2-like"/>
    <property type="match status" value="1"/>
</dbReference>
<evidence type="ECO:0000313" key="2">
    <source>
        <dbReference type="EMBL" id="EPT03070.1"/>
    </source>
</evidence>
<protein>
    <recommendedName>
        <fullName evidence="4">NTF2 domain-containing protein</fullName>
    </recommendedName>
</protein>
<proteinExistence type="predicted"/>
<accession>S8FXW6</accession>
<sequence>MVKRERSPSPTISDPHRPGLVTEGAVRYAPIPEQCRKGYPGFHTSRRIWAEEAKKRLRGYNLEPTRVFIRDDGMVIDWKSPIPVRPDTLLPDEPCMQPPSRPHLQESPEVISLDGSERHTPASQTGARRGSSRSSIASSRQTAPPTEVIDVDMLDAGAVDVPISITKGVSYRPLPRRSNSRTTNTSSQRPSSSARPSNGTPQLSPAIVAQRSSAPAVAQPDKDAFKHITGTPPSPLSAEEEGLQREALAFLRRYIRLFDRDRAALASAYSHLATFSVTTYDPSGSASRPSPRTVAQRLRQGRADVVTALLALPAARKFLPEGPRDVEYDVVCLDNKTDVLLICYVGETKDQHGKVWACDQCFVLRKKEWDLNDRSTGGVWPLAVVSHQMSIREKIPPLPQPMTL</sequence>
<feature type="compositionally biased region" description="Low complexity" evidence="1">
    <location>
        <begin position="122"/>
        <end position="143"/>
    </location>
</feature>
<evidence type="ECO:0008006" key="4">
    <source>
        <dbReference type="Google" id="ProtNLM"/>
    </source>
</evidence>
<dbReference type="Gene3D" id="3.10.450.50">
    <property type="match status" value="1"/>
</dbReference>
<dbReference type="EMBL" id="KE504132">
    <property type="protein sequence ID" value="EPT03070.1"/>
    <property type="molecule type" value="Genomic_DNA"/>
</dbReference>